<evidence type="ECO:0008006" key="3">
    <source>
        <dbReference type="Google" id="ProtNLM"/>
    </source>
</evidence>
<sequence>MTTHYRTDPDHLDRHATHLRTLSDHLSTAATRAPDTLGNQPLGAFAQFLTTGLQGAMSATTTAIAHAASTSDDLATGMAGTAADYRRAEDENAAAFTREGHP</sequence>
<reference evidence="1" key="2">
    <citation type="submission" date="2020-09" db="EMBL/GenBank/DDBJ databases">
        <authorList>
            <person name="Sun Q."/>
            <person name="Ohkuma M."/>
        </authorList>
    </citation>
    <scope>NUCLEOTIDE SEQUENCE</scope>
    <source>
        <strain evidence="1">JCM 3276</strain>
    </source>
</reference>
<dbReference type="InterPro" id="IPR022536">
    <property type="entry name" value="EspC"/>
</dbReference>
<dbReference type="Pfam" id="PF10824">
    <property type="entry name" value="T7SS_ESX_EspC"/>
    <property type="match status" value="1"/>
</dbReference>
<evidence type="ECO:0000313" key="2">
    <source>
        <dbReference type="Proteomes" id="UP000660680"/>
    </source>
</evidence>
<proteinExistence type="predicted"/>
<evidence type="ECO:0000313" key="1">
    <source>
        <dbReference type="EMBL" id="GGS46899.1"/>
    </source>
</evidence>
<dbReference type="EMBL" id="BMRB01000004">
    <property type="protein sequence ID" value="GGS46899.1"/>
    <property type="molecule type" value="Genomic_DNA"/>
</dbReference>
<reference evidence="1" key="1">
    <citation type="journal article" date="2014" name="Int. J. Syst. Evol. Microbiol.">
        <title>Complete genome sequence of Corynebacterium casei LMG S-19264T (=DSM 44701T), isolated from a smear-ripened cheese.</title>
        <authorList>
            <consortium name="US DOE Joint Genome Institute (JGI-PGF)"/>
            <person name="Walter F."/>
            <person name="Albersmeier A."/>
            <person name="Kalinowski J."/>
            <person name="Ruckert C."/>
        </authorList>
    </citation>
    <scope>NUCLEOTIDE SEQUENCE</scope>
    <source>
        <strain evidence="1">JCM 3276</strain>
    </source>
</reference>
<organism evidence="1 2">
    <name type="scientific">Actinokineospora fastidiosa</name>
    <dbReference type="NCBI Taxonomy" id="1816"/>
    <lineage>
        <taxon>Bacteria</taxon>
        <taxon>Bacillati</taxon>
        <taxon>Actinomycetota</taxon>
        <taxon>Actinomycetes</taxon>
        <taxon>Pseudonocardiales</taxon>
        <taxon>Pseudonocardiaceae</taxon>
        <taxon>Actinokineospora</taxon>
    </lineage>
</organism>
<comment type="caution">
    <text evidence="1">The sequence shown here is derived from an EMBL/GenBank/DDBJ whole genome shotgun (WGS) entry which is preliminary data.</text>
</comment>
<gene>
    <name evidence="1" type="ORF">GCM10010171_47630</name>
</gene>
<dbReference type="GO" id="GO:0009306">
    <property type="term" value="P:protein secretion"/>
    <property type="evidence" value="ECO:0007669"/>
    <property type="project" value="InterPro"/>
</dbReference>
<accession>A0A918GN83</accession>
<dbReference type="AlphaFoldDB" id="A0A918GN83"/>
<dbReference type="RefSeq" id="WP_189212785.1">
    <property type="nucleotide sequence ID" value="NZ_BMRB01000004.1"/>
</dbReference>
<protein>
    <recommendedName>
        <fullName evidence="3">ESX-1 secretion-associated protein</fullName>
    </recommendedName>
</protein>
<dbReference type="Proteomes" id="UP000660680">
    <property type="component" value="Unassembled WGS sequence"/>
</dbReference>
<keyword evidence="2" id="KW-1185">Reference proteome</keyword>
<name>A0A918GN83_9PSEU</name>